<dbReference type="Pfam" id="PF06170">
    <property type="entry name" value="DUF983"/>
    <property type="match status" value="1"/>
</dbReference>
<dbReference type="STRING" id="696762.PFRI_32370"/>
<protein>
    <recommendedName>
        <fullName evidence="4">Zinc-finger protein</fullName>
    </recommendedName>
</protein>
<dbReference type="EMBL" id="MLCB01000176">
    <property type="protein sequence ID" value="OJI92555.1"/>
    <property type="molecule type" value="Genomic_DNA"/>
</dbReference>
<comment type="caution">
    <text evidence="2">The sequence shown here is derived from an EMBL/GenBank/DDBJ whole genome shotgun (WGS) entry which is preliminary data.</text>
</comment>
<keyword evidence="3" id="KW-1185">Reference proteome</keyword>
<feature type="transmembrane region" description="Helical" evidence="1">
    <location>
        <begin position="62"/>
        <end position="84"/>
    </location>
</feature>
<dbReference type="RefSeq" id="WP_072631748.1">
    <property type="nucleotide sequence ID" value="NZ_JABBAN010000125.1"/>
</dbReference>
<evidence type="ECO:0000313" key="3">
    <source>
        <dbReference type="Proteomes" id="UP000184514"/>
    </source>
</evidence>
<evidence type="ECO:0008006" key="4">
    <source>
        <dbReference type="Google" id="ProtNLM"/>
    </source>
</evidence>
<keyword evidence="1" id="KW-0812">Transmembrane</keyword>
<dbReference type="InterPro" id="IPR009325">
    <property type="entry name" value="DUF983"/>
</dbReference>
<dbReference type="Proteomes" id="UP000184514">
    <property type="component" value="Unassembled WGS sequence"/>
</dbReference>
<accession>A0A1L9NTD0</accession>
<feature type="transmembrane region" description="Helical" evidence="1">
    <location>
        <begin position="90"/>
        <end position="107"/>
    </location>
</feature>
<proteinExistence type="predicted"/>
<evidence type="ECO:0000313" key="2">
    <source>
        <dbReference type="EMBL" id="OJI92555.1"/>
    </source>
</evidence>
<reference evidence="2 3" key="1">
    <citation type="submission" date="2016-10" db="EMBL/GenBank/DDBJ databases">
        <title>Genome sequence of Planktotalea frisia SH6-1.</title>
        <authorList>
            <person name="Poehlein A."/>
            <person name="Bakenhus I."/>
            <person name="Voget S."/>
            <person name="Brinkhoff T."/>
            <person name="Simon M."/>
        </authorList>
    </citation>
    <scope>NUCLEOTIDE SEQUENCE [LARGE SCALE GENOMIC DNA]</scope>
    <source>
        <strain evidence="2 3">SH6-1</strain>
    </source>
</reference>
<dbReference type="OrthoDB" id="9799456at2"/>
<keyword evidence="1" id="KW-0472">Membrane</keyword>
<keyword evidence="1" id="KW-1133">Transmembrane helix</keyword>
<gene>
    <name evidence="2" type="ORF">PFRI_32370</name>
</gene>
<dbReference type="AlphaFoldDB" id="A0A1L9NTD0"/>
<evidence type="ECO:0000256" key="1">
    <source>
        <dbReference type="SAM" id="Phobius"/>
    </source>
</evidence>
<organism evidence="2 3">
    <name type="scientific">Planktotalea frisia</name>
    <dbReference type="NCBI Taxonomy" id="696762"/>
    <lineage>
        <taxon>Bacteria</taxon>
        <taxon>Pseudomonadati</taxon>
        <taxon>Pseudomonadota</taxon>
        <taxon>Alphaproteobacteria</taxon>
        <taxon>Rhodobacterales</taxon>
        <taxon>Paracoccaceae</taxon>
        <taxon>Planktotalea</taxon>
    </lineage>
</organism>
<sequence>MTTQTFSQDEERALWPAVRRGWKRKCPNCGEGPVLHSYLKMNDTCTHCTQDFTAARADDGPAYLTILIVGHVAIALMHIVFVHFRPEPMVLFSLFATIAIVLSLYLLPRFKGAIVGYQWAKRMFGFSHEERV</sequence>
<name>A0A1L9NTD0_9RHOB</name>